<evidence type="ECO:0000313" key="2">
    <source>
        <dbReference type="EMBL" id="MEM5501710.1"/>
    </source>
</evidence>
<dbReference type="Proteomes" id="UP001477870">
    <property type="component" value="Unassembled WGS sequence"/>
</dbReference>
<evidence type="ECO:0000313" key="3">
    <source>
        <dbReference type="Proteomes" id="UP001477870"/>
    </source>
</evidence>
<keyword evidence="1" id="KW-1133">Transmembrane helix</keyword>
<sequence length="113" mass="12600">MAEINLDKEEEKPLDPAAERLRRKMVRLMAISIGTLFIAVFAVLSAIIYKMNNAPDTKRMIEADINLPETFVVESVDVDGENIVIYGKTAENGAKILFFDKFSGSARGKLNLH</sequence>
<name>A0ABU9T773_9HYPH</name>
<proteinExistence type="predicted"/>
<dbReference type="RefSeq" id="WP_342848161.1">
    <property type="nucleotide sequence ID" value="NZ_JBBMQO010000004.1"/>
</dbReference>
<organism evidence="2 3">
    <name type="scientific">Ahrensia kielensis</name>
    <dbReference type="NCBI Taxonomy" id="76980"/>
    <lineage>
        <taxon>Bacteria</taxon>
        <taxon>Pseudomonadati</taxon>
        <taxon>Pseudomonadota</taxon>
        <taxon>Alphaproteobacteria</taxon>
        <taxon>Hyphomicrobiales</taxon>
        <taxon>Ahrensiaceae</taxon>
        <taxon>Ahrensia</taxon>
    </lineage>
</organism>
<reference evidence="2 3" key="1">
    <citation type="submission" date="2024-03" db="EMBL/GenBank/DDBJ databases">
        <title>Community enrichment and isolation of bacterial strains for fucoidan degradation.</title>
        <authorList>
            <person name="Sichert A."/>
        </authorList>
    </citation>
    <scope>NUCLEOTIDE SEQUENCE [LARGE SCALE GENOMIC DNA]</scope>
    <source>
        <strain evidence="2 3">AS62</strain>
    </source>
</reference>
<keyword evidence="1" id="KW-0472">Membrane</keyword>
<feature type="transmembrane region" description="Helical" evidence="1">
    <location>
        <begin position="28"/>
        <end position="49"/>
    </location>
</feature>
<dbReference type="EMBL" id="JBBMQO010000004">
    <property type="protein sequence ID" value="MEM5501710.1"/>
    <property type="molecule type" value="Genomic_DNA"/>
</dbReference>
<protein>
    <submittedName>
        <fullName evidence="2">Uncharacterized protein</fullName>
    </submittedName>
</protein>
<gene>
    <name evidence="2" type="ORF">WNY59_08920</name>
</gene>
<evidence type="ECO:0000256" key="1">
    <source>
        <dbReference type="SAM" id="Phobius"/>
    </source>
</evidence>
<comment type="caution">
    <text evidence="2">The sequence shown here is derived from an EMBL/GenBank/DDBJ whole genome shotgun (WGS) entry which is preliminary data.</text>
</comment>
<keyword evidence="3" id="KW-1185">Reference proteome</keyword>
<keyword evidence="1" id="KW-0812">Transmembrane</keyword>
<accession>A0ABU9T773</accession>